<evidence type="ECO:0000313" key="1">
    <source>
        <dbReference type="EMBL" id="SUC17390.1"/>
    </source>
</evidence>
<gene>
    <name evidence="1" type="ORF">NCTC10376_03333</name>
</gene>
<sequence length="139" mass="16328">MNQNKLITKKKLMELKDSESLEFMIGFLSLVIFSKEIFKSNFELSEFIKDAFKIEYKRYVVSSRTLMFSRLAKDIVRKYSDGNHFTAKNTVVNIIYEKLDQQPINDIALEAKKKENKKRKGKNTTTESISKWIKGFRGE</sequence>
<reference evidence="1 2" key="1">
    <citation type="submission" date="2018-06" db="EMBL/GenBank/DDBJ databases">
        <authorList>
            <consortium name="Pathogen Informatics"/>
            <person name="Doyle S."/>
        </authorList>
    </citation>
    <scope>NUCLEOTIDE SEQUENCE [LARGE SCALE GENOMIC DNA]</scope>
    <source>
        <strain evidence="1 2">NCTC10376</strain>
    </source>
</reference>
<accession>A0A379FCJ4</accession>
<dbReference type="RefSeq" id="WP_258868688.1">
    <property type="nucleotide sequence ID" value="NZ_UGTW01000001.1"/>
</dbReference>
<name>A0A379FCJ4_PROVU</name>
<dbReference type="EMBL" id="UGTW01000001">
    <property type="protein sequence ID" value="SUC17390.1"/>
    <property type="molecule type" value="Genomic_DNA"/>
</dbReference>
<organism evidence="1 2">
    <name type="scientific">Proteus vulgaris</name>
    <dbReference type="NCBI Taxonomy" id="585"/>
    <lineage>
        <taxon>Bacteria</taxon>
        <taxon>Pseudomonadati</taxon>
        <taxon>Pseudomonadota</taxon>
        <taxon>Gammaproteobacteria</taxon>
        <taxon>Enterobacterales</taxon>
        <taxon>Morganellaceae</taxon>
        <taxon>Proteus</taxon>
    </lineage>
</organism>
<evidence type="ECO:0000313" key="2">
    <source>
        <dbReference type="Proteomes" id="UP000254331"/>
    </source>
</evidence>
<proteinExistence type="predicted"/>
<dbReference type="AlphaFoldDB" id="A0A379FCJ4"/>
<protein>
    <submittedName>
        <fullName evidence="1">Uncharacterized protein</fullName>
    </submittedName>
</protein>
<dbReference type="Proteomes" id="UP000254331">
    <property type="component" value="Unassembled WGS sequence"/>
</dbReference>